<sequence>MTELDDAGVPDPHDDRAAETDDDRAAVPHDGRGAEADDGRGAGLVARWRAAVRGAGAPDGPALTRAGQELLARWREPHRRYHTVRHLAAVLDVVDAYAGCAGRPDLVRLAAWCHDAVYDPRAAGDANERASADLAEGLLTGLGVPAAAVAEVRRLVLLTAGHAVAADDRDGALLCDADLAVLAGPPEEYDRYAAAIRREYAHVPDGDFRRGRARVLHSLLSLPTLYRHPHLQTHWTPQAHANLTRELTTLTTPPPDATPSDATPSS</sequence>
<dbReference type="Proteomes" id="UP000183585">
    <property type="component" value="Unassembled WGS sequence"/>
</dbReference>
<keyword evidence="2" id="KW-0378">Hydrolase</keyword>
<dbReference type="GO" id="GO:0016787">
    <property type="term" value="F:hydrolase activity"/>
    <property type="evidence" value="ECO:0007669"/>
    <property type="project" value="UniProtKB-KW"/>
</dbReference>
<feature type="region of interest" description="Disordered" evidence="1">
    <location>
        <begin position="1"/>
        <end position="40"/>
    </location>
</feature>
<dbReference type="STRING" id="47853.TK50_17830"/>
<protein>
    <submittedName>
        <fullName evidence="2">Predicted metal-dependent phosphohydrolase, HD superfamily</fullName>
    </submittedName>
</protein>
<evidence type="ECO:0000256" key="1">
    <source>
        <dbReference type="SAM" id="MobiDB-lite"/>
    </source>
</evidence>
<dbReference type="SUPFAM" id="SSF109604">
    <property type="entry name" value="HD-domain/PDEase-like"/>
    <property type="match status" value="1"/>
</dbReference>
<organism evidence="2 3">
    <name type="scientific">Micromonospora carbonacea</name>
    <dbReference type="NCBI Taxonomy" id="47853"/>
    <lineage>
        <taxon>Bacteria</taxon>
        <taxon>Bacillati</taxon>
        <taxon>Actinomycetota</taxon>
        <taxon>Actinomycetes</taxon>
        <taxon>Micromonosporales</taxon>
        <taxon>Micromonosporaceae</taxon>
        <taxon>Micromonospora</taxon>
    </lineage>
</organism>
<dbReference type="AlphaFoldDB" id="A0A1C4U451"/>
<dbReference type="EMBL" id="FMCT01000001">
    <property type="protein sequence ID" value="SCE66451.1"/>
    <property type="molecule type" value="Genomic_DNA"/>
</dbReference>
<accession>A0A1C4U451</accession>
<keyword evidence="3" id="KW-1185">Reference proteome</keyword>
<evidence type="ECO:0000313" key="3">
    <source>
        <dbReference type="Proteomes" id="UP000183585"/>
    </source>
</evidence>
<dbReference type="PANTHER" id="PTHR21174:SF0">
    <property type="entry name" value="HD PHOSPHOHYDROLASE FAMILY PROTEIN-RELATED"/>
    <property type="match status" value="1"/>
</dbReference>
<dbReference type="Gene3D" id="1.10.3210.10">
    <property type="entry name" value="Hypothetical protein af1432"/>
    <property type="match status" value="1"/>
</dbReference>
<evidence type="ECO:0000313" key="2">
    <source>
        <dbReference type="EMBL" id="SCE66451.1"/>
    </source>
</evidence>
<gene>
    <name evidence="2" type="ORF">GA0070563_101250</name>
</gene>
<proteinExistence type="predicted"/>
<feature type="compositionally biased region" description="Basic and acidic residues" evidence="1">
    <location>
        <begin position="11"/>
        <end position="40"/>
    </location>
</feature>
<reference evidence="3" key="1">
    <citation type="submission" date="2016-06" db="EMBL/GenBank/DDBJ databases">
        <authorList>
            <person name="Varghese N."/>
            <person name="Submissions Spin"/>
        </authorList>
    </citation>
    <scope>NUCLEOTIDE SEQUENCE [LARGE SCALE GENOMIC DNA]</scope>
    <source>
        <strain evidence="3">DSM 43168</strain>
    </source>
</reference>
<dbReference type="InterPro" id="IPR009218">
    <property type="entry name" value="HD_phosphohydro"/>
</dbReference>
<dbReference type="PANTHER" id="PTHR21174">
    <property type="match status" value="1"/>
</dbReference>
<name>A0A1C4U451_9ACTN</name>